<sequence length="1251" mass="143350">MSSIKKEPENLEPSHYKKREERPHYQSKESPQVQLEKLIKLFLANNPHVKDVQKNNELEVKFGTRGIKPLTKIDFDNVIRKLKSLGFTSACEEGEYLLRIQNEFLDPSSGRFKLSPIRAEIIGFHEIQNYCKHNDIKKMSSSAYSAKFYNKSPYSKGAGKDAERTFPVNFDDFNFRVSYSIENNMRHTSGLIQNIVDSWEKTKKSFRYLNRITFEHPEIPIKVDMSIVKSSRFSDRNPILEYTTSEANVFQNPEVYEIELEVDNAKIGPGTLMDSPEALLTAIRKTIKYVLMGLQGTNYPISYPEQRGILQEYMKLIHADEYDPEKHKYVKPRNFIGPSSTTLQIPNISPLNDNAIVPNIRNDYTVTEKADGERRLLFVSAKGKIYLINTNMNVLFTGAETDKKELYNTLIDGESIPHNKFGKFINLYAAFDIYYIDKKDVRALGFIPKTKEDLKAKFRLPLLKHVIKLLEAKSVVKTEAVSPIRIESKQFYPLYAGQNIFDACNLILTRDKEGLFEYNTDGLIFTPANMGVGADEVGKVGKLGKATWEYSFKWKPAYYNTIDFLVSTKKAKNGQDEITPIYQNGLQTSATSQINEYKTIILRCGFDEGMDGYINPCQDVINDVLPSFEPNNNGKRQYNYLPMQFFPTDPYDPNAGVCNIMLKNDDTGILQMYTEENEVFGDNTIVEFRYVLDNESGWRWIPLRVRYDKTAELRNGEKNFGNAYRVANSNWHSIHNPITNEMICTGNDIPNELADDDVYYNKYSGSSKTRGLRDFHNLFVKNLLITSVSKRSDTLIDYACGKGGDFSKWIEAKLSFVFGIDISKDNLENRLDGACARFLNYRKRFKHVPYALFVNGNSSLNIRNGLAMMNDKAVQITKAVFGHGHNDPEKLGKGVARQFGKGEEGFNVSSCQFAVHYMFENQTTFQNFMQNVAECTKLNGYFIGTCYDGKLIFNLLKKKKIGESIELYEGTKKIWEIRKEYEGAAFDDDVTSLGCKINVFQETINKMFPEYLVNFDYLERIMENYGFKLITRDEAKSLGLPEGSGLFSELFNLLQTDVKRNPFKKNEYGDALEMTPNEKKISFLNRYFAFKKISHVNAEKVAMELIDETVSERKVSRVSPTIMPVKKPATKTEKTLEHKKARPLNKKIMLLAATESIDEQEQAKDIDIVIEKPEQNKARKPRVKKVVLAVESETNEQAKENAEEVKEKALEEEQNEKEVYETEGTIIKESETPAPKKKAASKKKVTLKLEE</sequence>
<dbReference type="AlphaFoldDB" id="A0A6C0JYV4"/>
<keyword evidence="5" id="KW-0949">S-adenosyl-L-methionine</keyword>
<keyword evidence="8" id="KW-0342">GTP-binding</keyword>
<dbReference type="InterPro" id="IPR004971">
    <property type="entry name" value="mRNA_G-N7_MeTrfase_dom"/>
</dbReference>
<feature type="domain" description="MRNA cap 0 methyltransferase" evidence="10">
    <location>
        <begin position="767"/>
        <end position="1093"/>
    </location>
</feature>
<dbReference type="UniPathway" id="UPA00922"/>
<dbReference type="SUPFAM" id="SSF56091">
    <property type="entry name" value="DNA ligase/mRNA capping enzyme, catalytic domain"/>
    <property type="match status" value="1"/>
</dbReference>
<keyword evidence="7" id="KW-0694">RNA-binding</keyword>
<feature type="compositionally biased region" description="Basic residues" evidence="9">
    <location>
        <begin position="1235"/>
        <end position="1251"/>
    </location>
</feature>
<dbReference type="InterPro" id="IPR012340">
    <property type="entry name" value="NA-bd_OB-fold"/>
</dbReference>
<reference evidence="11" key="1">
    <citation type="journal article" date="2020" name="Nature">
        <title>Giant virus diversity and host interactions through global metagenomics.</title>
        <authorList>
            <person name="Schulz F."/>
            <person name="Roux S."/>
            <person name="Paez-Espino D."/>
            <person name="Jungbluth S."/>
            <person name="Walsh D.A."/>
            <person name="Denef V.J."/>
            <person name="McMahon K.D."/>
            <person name="Konstantinidis K.T."/>
            <person name="Eloe-Fadrosh E.A."/>
            <person name="Kyrpides N.C."/>
            <person name="Woyke T."/>
        </authorList>
    </citation>
    <scope>NUCLEOTIDE SEQUENCE</scope>
    <source>
        <strain evidence="11">GVMAG-S-1101165-83</strain>
    </source>
</reference>
<dbReference type="PANTHER" id="PTHR12189">
    <property type="entry name" value="MRNA GUANINE-7- METHYLTRANSFERASE"/>
    <property type="match status" value="1"/>
</dbReference>
<evidence type="ECO:0000256" key="4">
    <source>
        <dbReference type="ARBA" id="ARBA00022679"/>
    </source>
</evidence>
<evidence type="ECO:0000259" key="10">
    <source>
        <dbReference type="PROSITE" id="PS51562"/>
    </source>
</evidence>
<evidence type="ECO:0000313" key="11">
    <source>
        <dbReference type="EMBL" id="QHU10533.1"/>
    </source>
</evidence>
<dbReference type="GO" id="GO:0005524">
    <property type="term" value="F:ATP binding"/>
    <property type="evidence" value="ECO:0007669"/>
    <property type="project" value="InterPro"/>
</dbReference>
<dbReference type="GO" id="GO:0004482">
    <property type="term" value="F:mRNA 5'-cap (guanine-N7-)-methyltransferase activity"/>
    <property type="evidence" value="ECO:0007669"/>
    <property type="project" value="UniProtKB-EC"/>
</dbReference>
<feature type="compositionally biased region" description="Basic and acidic residues" evidence="9">
    <location>
        <begin position="1"/>
        <end position="27"/>
    </location>
</feature>
<evidence type="ECO:0000256" key="8">
    <source>
        <dbReference type="ARBA" id="ARBA00023134"/>
    </source>
</evidence>
<keyword evidence="4" id="KW-0808">Transferase</keyword>
<dbReference type="Pfam" id="PF01331">
    <property type="entry name" value="mRNA_cap_enzyme"/>
    <property type="match status" value="1"/>
</dbReference>
<feature type="compositionally biased region" description="Basic and acidic residues" evidence="9">
    <location>
        <begin position="1196"/>
        <end position="1231"/>
    </location>
</feature>
<dbReference type="EC" id="2.1.1.56" evidence="2"/>
<dbReference type="InterPro" id="IPR039753">
    <property type="entry name" value="RG7MT1"/>
</dbReference>
<evidence type="ECO:0000256" key="2">
    <source>
        <dbReference type="ARBA" id="ARBA00011926"/>
    </source>
</evidence>
<keyword evidence="3" id="KW-0489">Methyltransferase</keyword>
<dbReference type="SUPFAM" id="SSF53335">
    <property type="entry name" value="S-adenosyl-L-methionine-dependent methyltransferases"/>
    <property type="match status" value="1"/>
</dbReference>
<evidence type="ECO:0000256" key="7">
    <source>
        <dbReference type="ARBA" id="ARBA00022884"/>
    </source>
</evidence>
<dbReference type="Gene3D" id="3.40.50.150">
    <property type="entry name" value="Vaccinia Virus protein VP39"/>
    <property type="match status" value="1"/>
</dbReference>
<organism evidence="11">
    <name type="scientific">viral metagenome</name>
    <dbReference type="NCBI Taxonomy" id="1070528"/>
    <lineage>
        <taxon>unclassified sequences</taxon>
        <taxon>metagenomes</taxon>
        <taxon>organismal metagenomes</taxon>
    </lineage>
</organism>
<dbReference type="PROSITE" id="PS51562">
    <property type="entry name" value="RNA_CAP0_MT"/>
    <property type="match status" value="1"/>
</dbReference>
<feature type="region of interest" description="Disordered" evidence="9">
    <location>
        <begin position="1"/>
        <end position="30"/>
    </location>
</feature>
<dbReference type="Gene3D" id="3.30.470.30">
    <property type="entry name" value="DNA ligase/mRNA capping enzyme"/>
    <property type="match status" value="1"/>
</dbReference>
<dbReference type="Pfam" id="PF03291">
    <property type="entry name" value="mRNA_G-N7_MeTrfase"/>
    <property type="match status" value="1"/>
</dbReference>
<evidence type="ECO:0000256" key="9">
    <source>
        <dbReference type="SAM" id="MobiDB-lite"/>
    </source>
</evidence>
<dbReference type="GO" id="GO:0005525">
    <property type="term" value="F:GTP binding"/>
    <property type="evidence" value="ECO:0007669"/>
    <property type="project" value="UniProtKB-KW"/>
</dbReference>
<dbReference type="GO" id="GO:0005634">
    <property type="term" value="C:nucleus"/>
    <property type="evidence" value="ECO:0007669"/>
    <property type="project" value="TreeGrafter"/>
</dbReference>
<dbReference type="EMBL" id="MN740769">
    <property type="protein sequence ID" value="QHU10533.1"/>
    <property type="molecule type" value="Genomic_DNA"/>
</dbReference>
<evidence type="ECO:0000256" key="3">
    <source>
        <dbReference type="ARBA" id="ARBA00022603"/>
    </source>
</evidence>
<protein>
    <recommendedName>
        <fullName evidence="2">mRNA (guanine-N(7))-methyltransferase</fullName>
        <ecNumber evidence="2">2.1.1.56</ecNumber>
    </recommendedName>
</protein>
<dbReference type="InterPro" id="IPR029063">
    <property type="entry name" value="SAM-dependent_MTases_sf"/>
</dbReference>
<accession>A0A6C0JYV4</accession>
<feature type="region of interest" description="Disordered" evidence="9">
    <location>
        <begin position="1193"/>
        <end position="1251"/>
    </location>
</feature>
<comment type="pathway">
    <text evidence="1">mRNA processing; mRNA capping.</text>
</comment>
<dbReference type="Gene3D" id="2.40.50.140">
    <property type="entry name" value="Nucleic acid-binding proteins"/>
    <property type="match status" value="1"/>
</dbReference>
<dbReference type="InterPro" id="IPR001339">
    <property type="entry name" value="mRNA_cap_enzyme_adenylation"/>
</dbReference>
<dbReference type="GO" id="GO:0003723">
    <property type="term" value="F:RNA binding"/>
    <property type="evidence" value="ECO:0007669"/>
    <property type="project" value="UniProtKB-KW"/>
</dbReference>
<dbReference type="SUPFAM" id="SSF55154">
    <property type="entry name" value="CYTH-like phosphatases"/>
    <property type="match status" value="1"/>
</dbReference>
<evidence type="ECO:0000256" key="1">
    <source>
        <dbReference type="ARBA" id="ARBA00005129"/>
    </source>
</evidence>
<dbReference type="GO" id="GO:0004484">
    <property type="term" value="F:mRNA guanylyltransferase activity"/>
    <property type="evidence" value="ECO:0007669"/>
    <property type="project" value="InterPro"/>
</dbReference>
<dbReference type="InterPro" id="IPR033469">
    <property type="entry name" value="CYTH-like_dom_sf"/>
</dbReference>
<evidence type="ECO:0000256" key="5">
    <source>
        <dbReference type="ARBA" id="ARBA00022691"/>
    </source>
</evidence>
<keyword evidence="6" id="KW-0547">Nucleotide-binding</keyword>
<proteinExistence type="predicted"/>
<name>A0A6C0JYV4_9ZZZZ</name>
<evidence type="ECO:0000256" key="6">
    <source>
        <dbReference type="ARBA" id="ARBA00022741"/>
    </source>
</evidence>